<feature type="domain" description="PSP1 C-terminal" evidence="2">
    <location>
        <begin position="240"/>
        <end position="325"/>
    </location>
</feature>
<dbReference type="PROSITE" id="PS51411">
    <property type="entry name" value="PSP1_C"/>
    <property type="match status" value="1"/>
</dbReference>
<gene>
    <name evidence="3" type="ORF">LDAN0321_LOCUS3541</name>
</gene>
<organism evidence="3">
    <name type="scientific">Leptocylindrus danicus</name>
    <dbReference type="NCBI Taxonomy" id="163516"/>
    <lineage>
        <taxon>Eukaryota</taxon>
        <taxon>Sar</taxon>
        <taxon>Stramenopiles</taxon>
        <taxon>Ochrophyta</taxon>
        <taxon>Bacillariophyta</taxon>
        <taxon>Coscinodiscophyceae</taxon>
        <taxon>Chaetocerotophycidae</taxon>
        <taxon>Leptocylindrales</taxon>
        <taxon>Leptocylindraceae</taxon>
        <taxon>Leptocylindrus</taxon>
    </lineage>
</organism>
<dbReference type="Pfam" id="PF04468">
    <property type="entry name" value="PSP1"/>
    <property type="match status" value="1"/>
</dbReference>
<dbReference type="PANTHER" id="PTHR43830">
    <property type="entry name" value="PROTEIN PSP1"/>
    <property type="match status" value="1"/>
</dbReference>
<name>A0A7S2K1T8_9STRA</name>
<dbReference type="GO" id="GO:0005737">
    <property type="term" value="C:cytoplasm"/>
    <property type="evidence" value="ECO:0007669"/>
    <property type="project" value="TreeGrafter"/>
</dbReference>
<proteinExistence type="predicted"/>
<evidence type="ECO:0000259" key="2">
    <source>
        <dbReference type="PROSITE" id="PS51411"/>
    </source>
</evidence>
<sequence>MAQEWQDEGAHEIEQAFANITLNNRPPALSASSISLGSNSEHLNASLPQSPIGTNSVWGLGLPPRSNSMHSKPPTTSPLLRDRSLSADTLLQQQQSTLRKSQLLTTSTPTHSRTLSANLAQQPLPVRTHSGGYTYNVSQLNYPPPQPQPPYYHYQLNYPIAVMASESDFVNQVAGLNSISRDWIYVVKFKRTQRSFILARGFIGDVKVGHYVKVEADRGEDLGLVISKNANNYENSSKFKNILRLASVGEVHALSEKKQEEAILLKICRKKVLERKLPMLILDAEYQFDRHKLTFFFEAETRVDFRELVRDLFSIYKTRIWMQHLDSNRAKLAPVPPYYQEPVP</sequence>
<dbReference type="AlphaFoldDB" id="A0A7S2K1T8"/>
<dbReference type="InterPro" id="IPR007557">
    <property type="entry name" value="PSP1_C"/>
</dbReference>
<feature type="region of interest" description="Disordered" evidence="1">
    <location>
        <begin position="56"/>
        <end position="82"/>
    </location>
</feature>
<evidence type="ECO:0000256" key="1">
    <source>
        <dbReference type="SAM" id="MobiDB-lite"/>
    </source>
</evidence>
<reference evidence="3" key="1">
    <citation type="submission" date="2021-01" db="EMBL/GenBank/DDBJ databases">
        <authorList>
            <person name="Corre E."/>
            <person name="Pelletier E."/>
            <person name="Niang G."/>
            <person name="Scheremetjew M."/>
            <person name="Finn R."/>
            <person name="Kale V."/>
            <person name="Holt S."/>
            <person name="Cochrane G."/>
            <person name="Meng A."/>
            <person name="Brown T."/>
            <person name="Cohen L."/>
        </authorList>
    </citation>
    <scope>NUCLEOTIDE SEQUENCE</scope>
    <source>
        <strain evidence="3">B650</strain>
    </source>
</reference>
<dbReference type="EMBL" id="HBGY01005773">
    <property type="protein sequence ID" value="CAD9562469.1"/>
    <property type="molecule type" value="Transcribed_RNA"/>
</dbReference>
<evidence type="ECO:0000313" key="3">
    <source>
        <dbReference type="EMBL" id="CAD9562469.1"/>
    </source>
</evidence>
<dbReference type="NCBIfam" id="NF041131">
    <property type="entry name" value="RicT_YaaT_fam"/>
    <property type="match status" value="1"/>
</dbReference>
<feature type="compositionally biased region" description="Polar residues" evidence="1">
    <location>
        <begin position="65"/>
        <end position="78"/>
    </location>
</feature>
<accession>A0A7S2K1T8</accession>
<dbReference type="PANTHER" id="PTHR43830:SF3">
    <property type="entry name" value="PROTEIN PSP1"/>
    <property type="match status" value="1"/>
</dbReference>
<dbReference type="InterPro" id="IPR047767">
    <property type="entry name" value="PSP1-like"/>
</dbReference>
<protein>
    <recommendedName>
        <fullName evidence="2">PSP1 C-terminal domain-containing protein</fullName>
    </recommendedName>
</protein>